<feature type="binding site" evidence="5">
    <location>
        <position position="150"/>
    </location>
    <ligand>
        <name>NAD(+)</name>
        <dbReference type="ChEBI" id="CHEBI:57540"/>
    </ligand>
</feature>
<comment type="function">
    <text evidence="5">Involved in the regulation of the intracellular balance of NAD and NADP, and is a key enzyme in the biosynthesis of NADP. Catalyzes specifically the phosphorylation on 2'-hydroxyl of the adenosine moiety of NAD to yield NADP.</text>
</comment>
<comment type="cofactor">
    <cofactor evidence="5">
        <name>a divalent metal cation</name>
        <dbReference type="ChEBI" id="CHEBI:60240"/>
    </cofactor>
</comment>
<dbReference type="AlphaFoldDB" id="A0A520KXI6"/>
<evidence type="ECO:0000313" key="7">
    <source>
        <dbReference type="Proteomes" id="UP000320766"/>
    </source>
</evidence>
<accession>A0A520KXI6</accession>
<dbReference type="Proteomes" id="UP000320766">
    <property type="component" value="Unassembled WGS sequence"/>
</dbReference>
<feature type="binding site" evidence="5">
    <location>
        <position position="158"/>
    </location>
    <ligand>
        <name>NAD(+)</name>
        <dbReference type="ChEBI" id="CHEBI:57540"/>
    </ligand>
</feature>
<dbReference type="GO" id="GO:0005524">
    <property type="term" value="F:ATP binding"/>
    <property type="evidence" value="ECO:0007669"/>
    <property type="project" value="UniProtKB-KW"/>
</dbReference>
<dbReference type="EMBL" id="RXIL01000052">
    <property type="protein sequence ID" value="RZN70655.1"/>
    <property type="molecule type" value="Genomic_DNA"/>
</dbReference>
<dbReference type="InterPro" id="IPR017438">
    <property type="entry name" value="ATP-NAD_kinase_N"/>
</dbReference>
<protein>
    <recommendedName>
        <fullName evidence="5">NAD kinase</fullName>
        <ecNumber evidence="5">2.7.1.23</ecNumber>
    </recommendedName>
    <alternativeName>
        <fullName evidence="5">ATP-dependent NAD kinase</fullName>
    </alternativeName>
</protein>
<evidence type="ECO:0000256" key="4">
    <source>
        <dbReference type="ARBA" id="ARBA00023027"/>
    </source>
</evidence>
<dbReference type="Gene3D" id="3.40.50.10330">
    <property type="entry name" value="Probable inorganic polyphosphate/atp-NAD kinase, domain 1"/>
    <property type="match status" value="1"/>
</dbReference>
<dbReference type="GO" id="GO:0006741">
    <property type="term" value="P:NADP+ biosynthetic process"/>
    <property type="evidence" value="ECO:0007669"/>
    <property type="project" value="UniProtKB-UniRule"/>
</dbReference>
<dbReference type="HAMAP" id="MF_00361">
    <property type="entry name" value="NAD_kinase"/>
    <property type="match status" value="1"/>
</dbReference>
<keyword evidence="5" id="KW-0067">ATP-binding</keyword>
<dbReference type="SUPFAM" id="SSF111331">
    <property type="entry name" value="NAD kinase/diacylglycerol kinase-like"/>
    <property type="match status" value="1"/>
</dbReference>
<comment type="similarity">
    <text evidence="5">Belongs to the NAD kinase family.</text>
</comment>
<comment type="catalytic activity">
    <reaction evidence="5">
        <text>NAD(+) + ATP = ADP + NADP(+) + H(+)</text>
        <dbReference type="Rhea" id="RHEA:18629"/>
        <dbReference type="ChEBI" id="CHEBI:15378"/>
        <dbReference type="ChEBI" id="CHEBI:30616"/>
        <dbReference type="ChEBI" id="CHEBI:57540"/>
        <dbReference type="ChEBI" id="CHEBI:58349"/>
        <dbReference type="ChEBI" id="CHEBI:456216"/>
        <dbReference type="EC" id="2.7.1.23"/>
    </reaction>
</comment>
<keyword evidence="1 5" id="KW-0808">Transferase</keyword>
<dbReference type="Gene3D" id="2.60.200.30">
    <property type="entry name" value="Probable inorganic polyphosphate/atp-NAD kinase, domain 2"/>
    <property type="match status" value="1"/>
</dbReference>
<dbReference type="GO" id="GO:0046872">
    <property type="term" value="F:metal ion binding"/>
    <property type="evidence" value="ECO:0007669"/>
    <property type="project" value="UniProtKB-UniRule"/>
</dbReference>
<evidence type="ECO:0000256" key="3">
    <source>
        <dbReference type="ARBA" id="ARBA00022857"/>
    </source>
</evidence>
<dbReference type="PANTHER" id="PTHR20275:SF0">
    <property type="entry name" value="NAD KINASE"/>
    <property type="match status" value="1"/>
</dbReference>
<evidence type="ECO:0000256" key="2">
    <source>
        <dbReference type="ARBA" id="ARBA00022777"/>
    </source>
</evidence>
<dbReference type="PANTHER" id="PTHR20275">
    <property type="entry name" value="NAD KINASE"/>
    <property type="match status" value="1"/>
</dbReference>
<keyword evidence="5" id="KW-0963">Cytoplasm</keyword>
<comment type="caution">
    <text evidence="5">Lacks conserved residue(s) required for the propagation of feature annotation.</text>
</comment>
<keyword evidence="4 5" id="KW-0520">NAD</keyword>
<organism evidence="6 7">
    <name type="scientific">Candidatus Methanolliviera hydrocarbonicum</name>
    <dbReference type="NCBI Taxonomy" id="2491085"/>
    <lineage>
        <taxon>Archaea</taxon>
        <taxon>Methanobacteriati</taxon>
        <taxon>Methanobacteriota</taxon>
        <taxon>Candidatus Methanoliparia</taxon>
        <taxon>Candidatus Methanoliparales</taxon>
        <taxon>Candidatus Methanollivieraceae</taxon>
        <taxon>Candidatus Methanolliviera</taxon>
    </lineage>
</organism>
<comment type="caution">
    <text evidence="6">The sequence shown here is derived from an EMBL/GenBank/DDBJ whole genome shotgun (WGS) entry which is preliminary data.</text>
</comment>
<dbReference type="Pfam" id="PF20143">
    <property type="entry name" value="NAD_kinase_C"/>
    <property type="match status" value="1"/>
</dbReference>
<proteinExistence type="inferred from homology"/>
<sequence length="258" mass="29010">MNVMIVAKQDRENLKKAKNLGNYFHDAVYDINTAEKIGESGSSFEDFKDGIIITLGGDGTLLWASRYAISPILPVRTGGVGFLCTTEYLTLIEHIEDVKNERYFMREVRRLKCNDYHPALNEIVIARRDISKIFNLVITVGKENFEMIGDGIIFSTSLGSTAYAHSAGGPVIDPMLNVINMVPVSSLSPKIGALVFPIEREVTVRALKDGILVIDGQWEEEFHHGEKFIIREGEPLKLILFSEDKFYSKLKGFLRAYM</sequence>
<evidence type="ECO:0000256" key="5">
    <source>
        <dbReference type="HAMAP-Rule" id="MF_00361"/>
    </source>
</evidence>
<dbReference type="Pfam" id="PF01513">
    <property type="entry name" value="NAD_kinase"/>
    <property type="match status" value="1"/>
</dbReference>
<feature type="binding site" evidence="5">
    <location>
        <begin position="58"/>
        <end position="59"/>
    </location>
    <ligand>
        <name>NAD(+)</name>
        <dbReference type="ChEBI" id="CHEBI:57540"/>
    </ligand>
</feature>
<keyword evidence="3 5" id="KW-0521">NADP</keyword>
<feature type="binding site" evidence="5">
    <location>
        <position position="217"/>
    </location>
    <ligand>
        <name>NAD(+)</name>
        <dbReference type="ChEBI" id="CHEBI:57540"/>
    </ligand>
</feature>
<feature type="binding site" evidence="5">
    <location>
        <begin position="161"/>
        <end position="166"/>
    </location>
    <ligand>
        <name>NAD(+)</name>
        <dbReference type="ChEBI" id="CHEBI:57540"/>
    </ligand>
</feature>
<gene>
    <name evidence="5" type="primary">nadK</name>
    <name evidence="6" type="ORF">EF807_02850</name>
</gene>
<feature type="active site" description="Proton acceptor" evidence="5">
    <location>
        <position position="58"/>
    </location>
</feature>
<feature type="binding site" evidence="5">
    <location>
        <position position="132"/>
    </location>
    <ligand>
        <name>NAD(+)</name>
        <dbReference type="ChEBI" id="CHEBI:57540"/>
    </ligand>
</feature>
<dbReference type="GO" id="GO:0019674">
    <property type="term" value="P:NAD+ metabolic process"/>
    <property type="evidence" value="ECO:0007669"/>
    <property type="project" value="InterPro"/>
</dbReference>
<reference evidence="6 7" key="1">
    <citation type="journal article" date="2019" name="Nat. Microbiol.">
        <title>Wide diversity of methane and short-chain alkane metabolisms in uncultured archaea.</title>
        <authorList>
            <person name="Borrel G."/>
            <person name="Adam P.S."/>
            <person name="McKay L.J."/>
            <person name="Chen L.X."/>
            <person name="Sierra-Garcia I.N."/>
            <person name="Sieber C.M."/>
            <person name="Letourneur Q."/>
            <person name="Ghozlane A."/>
            <person name="Andersen G.L."/>
            <person name="Li W.J."/>
            <person name="Hallam S.J."/>
            <person name="Muyzer G."/>
            <person name="de Oliveira V.M."/>
            <person name="Inskeep W.P."/>
            <person name="Banfield J.F."/>
            <person name="Gribaldo S."/>
        </authorList>
    </citation>
    <scope>NUCLEOTIDE SEQUENCE [LARGE SCALE GENOMIC DNA]</scope>
    <source>
        <strain evidence="6">NM1b</strain>
    </source>
</reference>
<dbReference type="InterPro" id="IPR017437">
    <property type="entry name" value="ATP-NAD_kinase_PpnK-typ_C"/>
</dbReference>
<dbReference type="GO" id="GO:0005737">
    <property type="term" value="C:cytoplasm"/>
    <property type="evidence" value="ECO:0007669"/>
    <property type="project" value="UniProtKB-SubCell"/>
</dbReference>
<evidence type="ECO:0000256" key="1">
    <source>
        <dbReference type="ARBA" id="ARBA00022679"/>
    </source>
</evidence>
<dbReference type="EC" id="2.7.1.23" evidence="5"/>
<dbReference type="GO" id="GO:0003951">
    <property type="term" value="F:NAD+ kinase activity"/>
    <property type="evidence" value="ECO:0007669"/>
    <property type="project" value="UniProtKB-UniRule"/>
</dbReference>
<keyword evidence="5" id="KW-0547">Nucleotide-binding</keyword>
<keyword evidence="2 5" id="KW-0418">Kinase</keyword>
<comment type="subcellular location">
    <subcellularLocation>
        <location evidence="5">Cytoplasm</location>
    </subcellularLocation>
</comment>
<dbReference type="InterPro" id="IPR002504">
    <property type="entry name" value="NADK"/>
</dbReference>
<name>A0A520KXI6_9EURY</name>
<evidence type="ECO:0000313" key="6">
    <source>
        <dbReference type="EMBL" id="RZN70655.1"/>
    </source>
</evidence>
<dbReference type="InterPro" id="IPR016064">
    <property type="entry name" value="NAD/diacylglycerol_kinase_sf"/>
</dbReference>
<feature type="binding site" evidence="5">
    <location>
        <begin position="121"/>
        <end position="122"/>
    </location>
    <ligand>
        <name>NAD(+)</name>
        <dbReference type="ChEBI" id="CHEBI:57540"/>
    </ligand>
</feature>